<evidence type="ECO:0000313" key="2">
    <source>
        <dbReference type="Proteomes" id="UP000186019"/>
    </source>
</evidence>
<gene>
    <name evidence="1" type="ORF">SAMN05421666_1401</name>
</gene>
<proteinExistence type="predicted"/>
<keyword evidence="2" id="KW-1185">Reference proteome</keyword>
<dbReference type="RefSeq" id="WP_092746200.1">
    <property type="nucleotide sequence ID" value="NZ_CANNEL010000003.1"/>
</dbReference>
<dbReference type="EMBL" id="FTNV01000001">
    <property type="protein sequence ID" value="SIS04213.1"/>
    <property type="molecule type" value="Genomic_DNA"/>
</dbReference>
<evidence type="ECO:0000313" key="1">
    <source>
        <dbReference type="EMBL" id="SIS04213.1"/>
    </source>
</evidence>
<sequence length="126" mass="13594">MILIVAALALMACDTPGPAFRGVEPVRIGLRGDVFDVRVDGVQAQAMRLNARWAPNLDSVAPNGVLAIEEVSGCRVRKLYGDAALMTARLDCGQKLEPLPRGFAYDCDVYKIFDGLAELDCRPNSA</sequence>
<dbReference type="AlphaFoldDB" id="A0A1N7FV13"/>
<protein>
    <submittedName>
        <fullName evidence="1">Uncharacterized protein</fullName>
    </submittedName>
</protein>
<dbReference type="OrthoDB" id="7864349at2"/>
<reference evidence="1 2" key="1">
    <citation type="submission" date="2017-01" db="EMBL/GenBank/DDBJ databases">
        <authorList>
            <person name="Mah S.A."/>
            <person name="Swanson W.J."/>
            <person name="Moy G.W."/>
            <person name="Vacquier V.D."/>
        </authorList>
    </citation>
    <scope>NUCLEOTIDE SEQUENCE [LARGE SCALE GENOMIC DNA]</scope>
    <source>
        <strain evidence="1 2">DSM 29590</strain>
    </source>
</reference>
<name>A0A1N7FV13_9RHOB</name>
<dbReference type="STRING" id="573024.SAMN05216208_0735"/>
<organism evidence="1 2">
    <name type="scientific">Roseovarius nanhaiticus</name>
    <dbReference type="NCBI Taxonomy" id="573024"/>
    <lineage>
        <taxon>Bacteria</taxon>
        <taxon>Pseudomonadati</taxon>
        <taxon>Pseudomonadota</taxon>
        <taxon>Alphaproteobacteria</taxon>
        <taxon>Rhodobacterales</taxon>
        <taxon>Roseobacteraceae</taxon>
        <taxon>Roseovarius</taxon>
    </lineage>
</organism>
<dbReference type="Proteomes" id="UP000186019">
    <property type="component" value="Unassembled WGS sequence"/>
</dbReference>
<accession>A0A1N7FV13</accession>